<comment type="caution">
    <text evidence="2">The sequence shown here is derived from an EMBL/GenBank/DDBJ whole genome shotgun (WGS) entry which is preliminary data.</text>
</comment>
<evidence type="ECO:0000256" key="1">
    <source>
        <dbReference type="SAM" id="SignalP"/>
    </source>
</evidence>
<feature type="chain" id="PRO_5020968928" evidence="1">
    <location>
        <begin position="29"/>
        <end position="185"/>
    </location>
</feature>
<accession>A0A4R3YUK6</accession>
<dbReference type="RefSeq" id="WP_131865341.1">
    <property type="nucleotide sequence ID" value="NZ_SMCR01000004.1"/>
</dbReference>
<gene>
    <name evidence="2" type="ORF">EDC52_104205</name>
</gene>
<sequence length="185" mass="20049">MKLKTTLMITGSFLLATLAWGPVTMANAAEVNKPAATVAESHSLSLLNGKLPLTLQGYEVQHAVGGSPNDMYLNKQEKRVVLIGEEDVPLIARAANDDDFLDGMKAIKDQEKQVSPSYTITSEKNENVNGLKVYHIEATNKMDGKDVLQTTLLSTADNKFAIIQVFSSVKDKAGHVAAVNHILDK</sequence>
<keyword evidence="3" id="KW-1185">Reference proteome</keyword>
<feature type="signal peptide" evidence="1">
    <location>
        <begin position="1"/>
        <end position="28"/>
    </location>
</feature>
<keyword evidence="1" id="KW-0732">Signal</keyword>
<organism evidence="2 3">
    <name type="scientific">Biostraticola tofi</name>
    <dbReference type="NCBI Taxonomy" id="466109"/>
    <lineage>
        <taxon>Bacteria</taxon>
        <taxon>Pseudomonadati</taxon>
        <taxon>Pseudomonadota</taxon>
        <taxon>Gammaproteobacteria</taxon>
        <taxon>Enterobacterales</taxon>
        <taxon>Bruguierivoracaceae</taxon>
        <taxon>Biostraticola</taxon>
    </lineage>
</organism>
<dbReference type="OrthoDB" id="7026399at2"/>
<dbReference type="Proteomes" id="UP000295719">
    <property type="component" value="Unassembled WGS sequence"/>
</dbReference>
<reference evidence="2 3" key="1">
    <citation type="submission" date="2019-03" db="EMBL/GenBank/DDBJ databases">
        <title>Genomic Encyclopedia of Type Strains, Phase IV (KMG-IV): sequencing the most valuable type-strain genomes for metagenomic binning, comparative biology and taxonomic classification.</title>
        <authorList>
            <person name="Goeker M."/>
        </authorList>
    </citation>
    <scope>NUCLEOTIDE SEQUENCE [LARGE SCALE GENOMIC DNA]</scope>
    <source>
        <strain evidence="2 3">DSM 19580</strain>
    </source>
</reference>
<evidence type="ECO:0000313" key="3">
    <source>
        <dbReference type="Proteomes" id="UP000295719"/>
    </source>
</evidence>
<dbReference type="Gene3D" id="3.40.1000.10">
    <property type="entry name" value="Mog1/PsbP, alpha/beta/alpha sandwich"/>
    <property type="match status" value="1"/>
</dbReference>
<dbReference type="AlphaFoldDB" id="A0A4R3YUK6"/>
<proteinExistence type="predicted"/>
<protein>
    <submittedName>
        <fullName evidence="2">Uncharacterized protein</fullName>
    </submittedName>
</protein>
<name>A0A4R3YUK6_9GAMM</name>
<evidence type="ECO:0000313" key="2">
    <source>
        <dbReference type="EMBL" id="TCV96765.1"/>
    </source>
</evidence>
<dbReference type="EMBL" id="SMCR01000004">
    <property type="protein sequence ID" value="TCV96765.1"/>
    <property type="molecule type" value="Genomic_DNA"/>
</dbReference>